<gene>
    <name evidence="1" type="ORF">O3I_010865</name>
</gene>
<reference evidence="1 2" key="1">
    <citation type="journal article" date="2012" name="J. Bacteriol.">
        <title>Complete genome sequence of Nocardia brasiliensis HUJEG-1.</title>
        <authorList>
            <person name="Vera-Cabrera L."/>
            <person name="Ortiz-Lopez R."/>
            <person name="Elizondo-Gonzalez R."/>
            <person name="Perez-Maya A.A."/>
            <person name="Ocampo-Candiani J."/>
        </authorList>
    </citation>
    <scope>NUCLEOTIDE SEQUENCE [LARGE SCALE GENOMIC DNA]</scope>
    <source>
        <strain evidence="2">ATCC 700358</strain>
    </source>
</reference>
<dbReference type="EMBL" id="CP003876">
    <property type="protein sequence ID" value="AFU00134.1"/>
    <property type="molecule type" value="Genomic_DNA"/>
</dbReference>
<name>K0ESN8_NOCB7</name>
<evidence type="ECO:0000313" key="2">
    <source>
        <dbReference type="Proteomes" id="UP000006304"/>
    </source>
</evidence>
<dbReference type="AlphaFoldDB" id="K0ESN8"/>
<protein>
    <submittedName>
        <fullName evidence="1">Uncharacterized protein</fullName>
    </submittedName>
</protein>
<keyword evidence="2" id="KW-1185">Reference proteome</keyword>
<dbReference type="HOGENOM" id="CLU_1569087_0_0_11"/>
<dbReference type="Proteomes" id="UP000006304">
    <property type="component" value="Chromosome"/>
</dbReference>
<dbReference type="KEGG" id="nbr:O3I_010865"/>
<proteinExistence type="predicted"/>
<evidence type="ECO:0000313" key="1">
    <source>
        <dbReference type="EMBL" id="AFU00134.1"/>
    </source>
</evidence>
<accession>K0ESN8</accession>
<organism evidence="1 2">
    <name type="scientific">Nocardia brasiliensis (strain ATCC 700358 / HUJEG-1)</name>
    <dbReference type="NCBI Taxonomy" id="1133849"/>
    <lineage>
        <taxon>Bacteria</taxon>
        <taxon>Bacillati</taxon>
        <taxon>Actinomycetota</taxon>
        <taxon>Actinomycetes</taxon>
        <taxon>Mycobacteriales</taxon>
        <taxon>Nocardiaceae</taxon>
        <taxon>Nocardia</taxon>
    </lineage>
</organism>
<sequence length="170" mass="18672">MFELIGDGGPPRCINLEILAEFSKVVADVCDGERLERDYHGAVEVCAVMLLYPVEYVCATQDYEVSAIPRCFPAEHTERGASTLRVGVLAIHFVEAIEYWKNAVISDKGLCDTCRQAVFACELLGQPVREGSATVPSGDIDPHRNEYIASVISGPTAVFQLVEHEFNCGY</sequence>